<dbReference type="STRING" id="7260.B4N9L3"/>
<dbReference type="InterPro" id="IPR001314">
    <property type="entry name" value="Peptidase_S1A"/>
</dbReference>
<dbReference type="InterPro" id="IPR009003">
    <property type="entry name" value="Peptidase_S1_PA"/>
</dbReference>
<dbReference type="MEROPS" id="S01.A92"/>
<keyword evidence="8" id="KW-0732">Signal</keyword>
<sequence>MRTLCRSTILLTIGLVFLIPTDALRMRGDEQLPGLAALNKRRPTEDEMTASKGPQGRVVGGTTAALGEWPWIVTLQNIYSFHFCSGVIISENWVITAASCVSGLRPRNVLVVVGTVDWWDYTAVYYNADAIHVHCNFDNPLYHNDIALIHIYGEFEFDDYIANATLADIDELQEGDKLKFAGWGSSSATGSYERYLQQAEGTYLPVEQCRSDLGDTEDVDYGHVCVKLNAGTGACHGDAGGPLIDEQNRVVGFGNWGVPCGYGRPDVYARAAFYNDWIRTTINGCGSA</sequence>
<dbReference type="FunFam" id="2.40.10.10:FF:000047">
    <property type="entry name" value="Trypsin eta"/>
    <property type="match status" value="1"/>
</dbReference>
<evidence type="ECO:0000259" key="9">
    <source>
        <dbReference type="PROSITE" id="PS50240"/>
    </source>
</evidence>
<evidence type="ECO:0000256" key="6">
    <source>
        <dbReference type="ARBA" id="ARBA00023145"/>
    </source>
</evidence>
<feature type="chain" id="PRO_5002819416" description="Peptidase S1 domain-containing protein" evidence="8">
    <location>
        <begin position="24"/>
        <end position="288"/>
    </location>
</feature>
<dbReference type="Pfam" id="PF00089">
    <property type="entry name" value="Trypsin"/>
    <property type="match status" value="1"/>
</dbReference>
<keyword evidence="6" id="KW-0865">Zymogen</keyword>
<evidence type="ECO:0000256" key="4">
    <source>
        <dbReference type="ARBA" id="ARBA00022801"/>
    </source>
</evidence>
<dbReference type="SMART" id="SM00020">
    <property type="entry name" value="Tryp_SPc"/>
    <property type="match status" value="1"/>
</dbReference>
<dbReference type="InterPro" id="IPR043504">
    <property type="entry name" value="Peptidase_S1_PA_chymotrypsin"/>
</dbReference>
<feature type="domain" description="Peptidase S1" evidence="9">
    <location>
        <begin position="58"/>
        <end position="283"/>
    </location>
</feature>
<dbReference type="CDD" id="cd00190">
    <property type="entry name" value="Tryp_SPc"/>
    <property type="match status" value="1"/>
</dbReference>
<evidence type="ECO:0000256" key="8">
    <source>
        <dbReference type="SAM" id="SignalP"/>
    </source>
</evidence>
<dbReference type="PRINTS" id="PR00722">
    <property type="entry name" value="CHYMOTRYPSIN"/>
</dbReference>
<dbReference type="eggNOG" id="KOG3627">
    <property type="taxonomic scope" value="Eukaryota"/>
</dbReference>
<evidence type="ECO:0000256" key="1">
    <source>
        <dbReference type="ARBA" id="ARBA00004613"/>
    </source>
</evidence>
<keyword evidence="7" id="KW-1015">Disulfide bond</keyword>
<evidence type="ECO:0000256" key="3">
    <source>
        <dbReference type="ARBA" id="ARBA00022670"/>
    </source>
</evidence>
<keyword evidence="2" id="KW-0964">Secreted</keyword>
<evidence type="ECO:0000313" key="10">
    <source>
        <dbReference type="EMBL" id="EDW81689.1"/>
    </source>
</evidence>
<proteinExistence type="predicted"/>
<gene>
    <name evidence="10" type="primary">Dwil\GK12197</name>
    <name evidence="10" type="ORF">Dwil_GK12197</name>
</gene>
<keyword evidence="4 10" id="KW-0378">Hydrolase</keyword>
<evidence type="ECO:0000256" key="5">
    <source>
        <dbReference type="ARBA" id="ARBA00022825"/>
    </source>
</evidence>
<dbReference type="GO" id="GO:0016485">
    <property type="term" value="P:protein processing"/>
    <property type="evidence" value="ECO:0007669"/>
    <property type="project" value="UniProtKB-ARBA"/>
</dbReference>
<keyword evidence="3" id="KW-0645">Protease</keyword>
<dbReference type="OMA" id="VAFYNDW"/>
<dbReference type="SUPFAM" id="SSF50494">
    <property type="entry name" value="Trypsin-like serine proteases"/>
    <property type="match status" value="1"/>
</dbReference>
<accession>B4N9L3</accession>
<evidence type="ECO:0000313" key="11">
    <source>
        <dbReference type="Proteomes" id="UP000007798"/>
    </source>
</evidence>
<dbReference type="KEGG" id="dwi:6647491"/>
<dbReference type="HOGENOM" id="CLU_006842_7_4_1"/>
<feature type="signal peptide" evidence="8">
    <location>
        <begin position="1"/>
        <end position="23"/>
    </location>
</feature>
<dbReference type="FunCoup" id="B4N9L3">
    <property type="interactions" value="45"/>
</dbReference>
<protein>
    <recommendedName>
        <fullName evidence="9">Peptidase S1 domain-containing protein</fullName>
    </recommendedName>
</protein>
<dbReference type="GO" id="GO:0005576">
    <property type="term" value="C:extracellular region"/>
    <property type="evidence" value="ECO:0007669"/>
    <property type="project" value="UniProtKB-SubCell"/>
</dbReference>
<dbReference type="InParanoid" id="B4N9L3"/>
<keyword evidence="5" id="KW-0720">Serine protease</keyword>
<evidence type="ECO:0000256" key="2">
    <source>
        <dbReference type="ARBA" id="ARBA00022525"/>
    </source>
</evidence>
<dbReference type="PROSITE" id="PS50240">
    <property type="entry name" value="TRYPSIN_DOM"/>
    <property type="match status" value="1"/>
</dbReference>
<keyword evidence="11" id="KW-1185">Reference proteome</keyword>
<dbReference type="PANTHER" id="PTHR24252">
    <property type="entry name" value="ACROSIN-RELATED"/>
    <property type="match status" value="1"/>
</dbReference>
<dbReference type="Gene3D" id="2.40.10.10">
    <property type="entry name" value="Trypsin-like serine proteases"/>
    <property type="match status" value="1"/>
</dbReference>
<comment type="subcellular location">
    <subcellularLocation>
        <location evidence="1">Secreted</location>
    </subcellularLocation>
</comment>
<dbReference type="GO" id="GO:0004252">
    <property type="term" value="F:serine-type endopeptidase activity"/>
    <property type="evidence" value="ECO:0007669"/>
    <property type="project" value="InterPro"/>
</dbReference>
<dbReference type="EMBL" id="CH964232">
    <property type="protein sequence ID" value="EDW81689.1"/>
    <property type="molecule type" value="Genomic_DNA"/>
</dbReference>
<dbReference type="AlphaFoldDB" id="B4N9L3"/>
<organism evidence="10 11">
    <name type="scientific">Drosophila willistoni</name>
    <name type="common">Fruit fly</name>
    <dbReference type="NCBI Taxonomy" id="7260"/>
    <lineage>
        <taxon>Eukaryota</taxon>
        <taxon>Metazoa</taxon>
        <taxon>Ecdysozoa</taxon>
        <taxon>Arthropoda</taxon>
        <taxon>Hexapoda</taxon>
        <taxon>Insecta</taxon>
        <taxon>Pterygota</taxon>
        <taxon>Neoptera</taxon>
        <taxon>Endopterygota</taxon>
        <taxon>Diptera</taxon>
        <taxon>Brachycera</taxon>
        <taxon>Muscomorpha</taxon>
        <taxon>Ephydroidea</taxon>
        <taxon>Drosophilidae</taxon>
        <taxon>Drosophila</taxon>
        <taxon>Sophophora</taxon>
    </lineage>
</organism>
<dbReference type="PANTHER" id="PTHR24252:SF7">
    <property type="entry name" value="HYALIN"/>
    <property type="match status" value="1"/>
</dbReference>
<name>B4N9L3_DROWI</name>
<dbReference type="InterPro" id="IPR001254">
    <property type="entry name" value="Trypsin_dom"/>
</dbReference>
<dbReference type="Proteomes" id="UP000007798">
    <property type="component" value="Unassembled WGS sequence"/>
</dbReference>
<dbReference type="OrthoDB" id="60866at2759"/>
<dbReference type="PhylomeDB" id="B4N9L3"/>
<reference evidence="10 11" key="1">
    <citation type="journal article" date="2007" name="Nature">
        <title>Evolution of genes and genomes on the Drosophila phylogeny.</title>
        <authorList>
            <consortium name="Drosophila 12 Genomes Consortium"/>
            <person name="Clark A.G."/>
            <person name="Eisen M.B."/>
            <person name="Smith D.R."/>
            <person name="Bergman C.M."/>
            <person name="Oliver B."/>
            <person name="Markow T.A."/>
            <person name="Kaufman T.C."/>
            <person name="Kellis M."/>
            <person name="Gelbart W."/>
            <person name="Iyer V.N."/>
            <person name="Pollard D.A."/>
            <person name="Sackton T.B."/>
            <person name="Larracuente A.M."/>
            <person name="Singh N.D."/>
            <person name="Abad J.P."/>
            <person name="Abt D.N."/>
            <person name="Adryan B."/>
            <person name="Aguade M."/>
            <person name="Akashi H."/>
            <person name="Anderson W.W."/>
            <person name="Aquadro C.F."/>
            <person name="Ardell D.H."/>
            <person name="Arguello R."/>
            <person name="Artieri C.G."/>
            <person name="Barbash D.A."/>
            <person name="Barker D."/>
            <person name="Barsanti P."/>
            <person name="Batterham P."/>
            <person name="Batzoglou S."/>
            <person name="Begun D."/>
            <person name="Bhutkar A."/>
            <person name="Blanco E."/>
            <person name="Bosak S.A."/>
            <person name="Bradley R.K."/>
            <person name="Brand A.D."/>
            <person name="Brent M.R."/>
            <person name="Brooks A.N."/>
            <person name="Brown R.H."/>
            <person name="Butlin R.K."/>
            <person name="Caggese C."/>
            <person name="Calvi B.R."/>
            <person name="Bernardo de Carvalho A."/>
            <person name="Caspi A."/>
            <person name="Castrezana S."/>
            <person name="Celniker S.E."/>
            <person name="Chang J.L."/>
            <person name="Chapple C."/>
            <person name="Chatterji S."/>
            <person name="Chinwalla A."/>
            <person name="Civetta A."/>
            <person name="Clifton S.W."/>
            <person name="Comeron J.M."/>
            <person name="Costello J.C."/>
            <person name="Coyne J.A."/>
            <person name="Daub J."/>
            <person name="David R.G."/>
            <person name="Delcher A.L."/>
            <person name="Delehaunty K."/>
            <person name="Do C.B."/>
            <person name="Ebling H."/>
            <person name="Edwards K."/>
            <person name="Eickbush T."/>
            <person name="Evans J.D."/>
            <person name="Filipski A."/>
            <person name="Findeiss S."/>
            <person name="Freyhult E."/>
            <person name="Fulton L."/>
            <person name="Fulton R."/>
            <person name="Garcia A.C."/>
            <person name="Gardiner A."/>
            <person name="Garfield D.A."/>
            <person name="Garvin B.E."/>
            <person name="Gibson G."/>
            <person name="Gilbert D."/>
            <person name="Gnerre S."/>
            <person name="Godfrey J."/>
            <person name="Good R."/>
            <person name="Gotea V."/>
            <person name="Gravely B."/>
            <person name="Greenberg A.J."/>
            <person name="Griffiths-Jones S."/>
            <person name="Gross S."/>
            <person name="Guigo R."/>
            <person name="Gustafson E.A."/>
            <person name="Haerty W."/>
            <person name="Hahn M.W."/>
            <person name="Halligan D.L."/>
            <person name="Halpern A.L."/>
            <person name="Halter G.M."/>
            <person name="Han M.V."/>
            <person name="Heger A."/>
            <person name="Hillier L."/>
            <person name="Hinrichs A.S."/>
            <person name="Holmes I."/>
            <person name="Hoskins R.A."/>
            <person name="Hubisz M.J."/>
            <person name="Hultmark D."/>
            <person name="Huntley M.A."/>
            <person name="Jaffe D.B."/>
            <person name="Jagadeeshan S."/>
            <person name="Jeck W.R."/>
            <person name="Johnson J."/>
            <person name="Jones C.D."/>
            <person name="Jordan W.C."/>
            <person name="Karpen G.H."/>
            <person name="Kataoka E."/>
            <person name="Keightley P.D."/>
            <person name="Kheradpour P."/>
            <person name="Kirkness E.F."/>
            <person name="Koerich L.B."/>
            <person name="Kristiansen K."/>
            <person name="Kudrna D."/>
            <person name="Kulathinal R.J."/>
            <person name="Kumar S."/>
            <person name="Kwok R."/>
            <person name="Lander E."/>
            <person name="Langley C.H."/>
            <person name="Lapoint R."/>
            <person name="Lazzaro B.P."/>
            <person name="Lee S.J."/>
            <person name="Levesque L."/>
            <person name="Li R."/>
            <person name="Lin C.F."/>
            <person name="Lin M.F."/>
            <person name="Lindblad-Toh K."/>
            <person name="Llopart A."/>
            <person name="Long M."/>
            <person name="Low L."/>
            <person name="Lozovsky E."/>
            <person name="Lu J."/>
            <person name="Luo M."/>
            <person name="Machado C.A."/>
            <person name="Makalowski W."/>
            <person name="Marzo M."/>
            <person name="Matsuda M."/>
            <person name="Matzkin L."/>
            <person name="McAllister B."/>
            <person name="McBride C.S."/>
            <person name="McKernan B."/>
            <person name="McKernan K."/>
            <person name="Mendez-Lago M."/>
            <person name="Minx P."/>
            <person name="Mollenhauer M.U."/>
            <person name="Montooth K."/>
            <person name="Mount S.M."/>
            <person name="Mu X."/>
            <person name="Myers E."/>
            <person name="Negre B."/>
            <person name="Newfeld S."/>
            <person name="Nielsen R."/>
            <person name="Noor M.A."/>
            <person name="O'Grady P."/>
            <person name="Pachter L."/>
            <person name="Papaceit M."/>
            <person name="Parisi M.J."/>
            <person name="Parisi M."/>
            <person name="Parts L."/>
            <person name="Pedersen J.S."/>
            <person name="Pesole G."/>
            <person name="Phillippy A.M."/>
            <person name="Ponting C.P."/>
            <person name="Pop M."/>
            <person name="Porcelli D."/>
            <person name="Powell J.R."/>
            <person name="Prohaska S."/>
            <person name="Pruitt K."/>
            <person name="Puig M."/>
            <person name="Quesneville H."/>
            <person name="Ram K.R."/>
            <person name="Rand D."/>
            <person name="Rasmussen M.D."/>
            <person name="Reed L.K."/>
            <person name="Reenan R."/>
            <person name="Reily A."/>
            <person name="Remington K.A."/>
            <person name="Rieger T.T."/>
            <person name="Ritchie M.G."/>
            <person name="Robin C."/>
            <person name="Rogers Y.H."/>
            <person name="Rohde C."/>
            <person name="Rozas J."/>
            <person name="Rubenfield M.J."/>
            <person name="Ruiz A."/>
            <person name="Russo S."/>
            <person name="Salzberg S.L."/>
            <person name="Sanchez-Gracia A."/>
            <person name="Saranga D.J."/>
            <person name="Sato H."/>
            <person name="Schaeffer S.W."/>
            <person name="Schatz M.C."/>
            <person name="Schlenke T."/>
            <person name="Schwartz R."/>
            <person name="Segarra C."/>
            <person name="Singh R.S."/>
            <person name="Sirot L."/>
            <person name="Sirota M."/>
            <person name="Sisneros N.B."/>
            <person name="Smith C.D."/>
            <person name="Smith T.F."/>
            <person name="Spieth J."/>
            <person name="Stage D.E."/>
            <person name="Stark A."/>
            <person name="Stephan W."/>
            <person name="Strausberg R.L."/>
            <person name="Strempel S."/>
            <person name="Sturgill D."/>
            <person name="Sutton G."/>
            <person name="Sutton G.G."/>
            <person name="Tao W."/>
            <person name="Teichmann S."/>
            <person name="Tobari Y.N."/>
            <person name="Tomimura Y."/>
            <person name="Tsolas J.M."/>
            <person name="Valente V.L."/>
            <person name="Venter E."/>
            <person name="Venter J.C."/>
            <person name="Vicario S."/>
            <person name="Vieira F.G."/>
            <person name="Vilella A.J."/>
            <person name="Villasante A."/>
            <person name="Walenz B."/>
            <person name="Wang J."/>
            <person name="Wasserman M."/>
            <person name="Watts T."/>
            <person name="Wilson D."/>
            <person name="Wilson R.K."/>
            <person name="Wing R.A."/>
            <person name="Wolfner M.F."/>
            <person name="Wong A."/>
            <person name="Wong G.K."/>
            <person name="Wu C.I."/>
            <person name="Wu G."/>
            <person name="Yamamoto D."/>
            <person name="Yang H.P."/>
            <person name="Yang S.P."/>
            <person name="Yorke J.A."/>
            <person name="Yoshida K."/>
            <person name="Zdobnov E."/>
            <person name="Zhang P."/>
            <person name="Zhang Y."/>
            <person name="Zimin A.V."/>
            <person name="Baldwin J."/>
            <person name="Abdouelleil A."/>
            <person name="Abdulkadir J."/>
            <person name="Abebe A."/>
            <person name="Abera B."/>
            <person name="Abreu J."/>
            <person name="Acer S.C."/>
            <person name="Aftuck L."/>
            <person name="Alexander A."/>
            <person name="An P."/>
            <person name="Anderson E."/>
            <person name="Anderson S."/>
            <person name="Arachi H."/>
            <person name="Azer M."/>
            <person name="Bachantsang P."/>
            <person name="Barry A."/>
            <person name="Bayul T."/>
            <person name="Berlin A."/>
            <person name="Bessette D."/>
            <person name="Bloom T."/>
            <person name="Blye J."/>
            <person name="Boguslavskiy L."/>
            <person name="Bonnet C."/>
            <person name="Boukhgalter B."/>
            <person name="Bourzgui I."/>
            <person name="Brown A."/>
            <person name="Cahill P."/>
            <person name="Channer S."/>
            <person name="Cheshatsang Y."/>
            <person name="Chuda L."/>
            <person name="Citroen M."/>
            <person name="Collymore A."/>
            <person name="Cooke P."/>
            <person name="Costello M."/>
            <person name="D'Aco K."/>
            <person name="Daza R."/>
            <person name="De Haan G."/>
            <person name="DeGray S."/>
            <person name="DeMaso C."/>
            <person name="Dhargay N."/>
            <person name="Dooley K."/>
            <person name="Dooley E."/>
            <person name="Doricent M."/>
            <person name="Dorje P."/>
            <person name="Dorjee K."/>
            <person name="Dupes A."/>
            <person name="Elong R."/>
            <person name="Falk J."/>
            <person name="Farina A."/>
            <person name="Faro S."/>
            <person name="Ferguson D."/>
            <person name="Fisher S."/>
            <person name="Foley C.D."/>
            <person name="Franke A."/>
            <person name="Friedrich D."/>
            <person name="Gadbois L."/>
            <person name="Gearin G."/>
            <person name="Gearin C.R."/>
            <person name="Giannoukos G."/>
            <person name="Goode T."/>
            <person name="Graham J."/>
            <person name="Grandbois E."/>
            <person name="Grewal S."/>
            <person name="Gyaltsen K."/>
            <person name="Hafez N."/>
            <person name="Hagos B."/>
            <person name="Hall J."/>
            <person name="Henson C."/>
            <person name="Hollinger A."/>
            <person name="Honan T."/>
            <person name="Huard M.D."/>
            <person name="Hughes L."/>
            <person name="Hurhula B."/>
            <person name="Husby M.E."/>
            <person name="Kamat A."/>
            <person name="Kanga B."/>
            <person name="Kashin S."/>
            <person name="Khazanovich D."/>
            <person name="Kisner P."/>
            <person name="Lance K."/>
            <person name="Lara M."/>
            <person name="Lee W."/>
            <person name="Lennon N."/>
            <person name="Letendre F."/>
            <person name="LeVine R."/>
            <person name="Lipovsky A."/>
            <person name="Liu X."/>
            <person name="Liu J."/>
            <person name="Liu S."/>
            <person name="Lokyitsang T."/>
            <person name="Lokyitsang Y."/>
            <person name="Lubonja R."/>
            <person name="Lui A."/>
            <person name="MacDonald P."/>
            <person name="Magnisalis V."/>
            <person name="Maru K."/>
            <person name="Matthews C."/>
            <person name="McCusker W."/>
            <person name="McDonough S."/>
            <person name="Mehta T."/>
            <person name="Meldrim J."/>
            <person name="Meneus L."/>
            <person name="Mihai O."/>
            <person name="Mihalev A."/>
            <person name="Mihova T."/>
            <person name="Mittelman R."/>
            <person name="Mlenga V."/>
            <person name="Montmayeur A."/>
            <person name="Mulrain L."/>
            <person name="Navidi A."/>
            <person name="Naylor J."/>
            <person name="Negash T."/>
            <person name="Nguyen T."/>
            <person name="Nguyen N."/>
            <person name="Nicol R."/>
            <person name="Norbu C."/>
            <person name="Norbu N."/>
            <person name="Novod N."/>
            <person name="O'Neill B."/>
            <person name="Osman S."/>
            <person name="Markiewicz E."/>
            <person name="Oyono O.L."/>
            <person name="Patti C."/>
            <person name="Phunkhang P."/>
            <person name="Pierre F."/>
            <person name="Priest M."/>
            <person name="Raghuraman S."/>
            <person name="Rege F."/>
            <person name="Reyes R."/>
            <person name="Rise C."/>
            <person name="Rogov P."/>
            <person name="Ross K."/>
            <person name="Ryan E."/>
            <person name="Settipalli S."/>
            <person name="Shea T."/>
            <person name="Sherpa N."/>
            <person name="Shi L."/>
            <person name="Shih D."/>
            <person name="Sparrow T."/>
            <person name="Spaulding J."/>
            <person name="Stalker J."/>
            <person name="Stange-Thomann N."/>
            <person name="Stavropoulos S."/>
            <person name="Stone C."/>
            <person name="Strader C."/>
            <person name="Tesfaye S."/>
            <person name="Thomson T."/>
            <person name="Thoulutsang Y."/>
            <person name="Thoulutsang D."/>
            <person name="Topham K."/>
            <person name="Topping I."/>
            <person name="Tsamla T."/>
            <person name="Vassiliev H."/>
            <person name="Vo A."/>
            <person name="Wangchuk T."/>
            <person name="Wangdi T."/>
            <person name="Weiand M."/>
            <person name="Wilkinson J."/>
            <person name="Wilson A."/>
            <person name="Yadav S."/>
            <person name="Young G."/>
            <person name="Yu Q."/>
            <person name="Zembek L."/>
            <person name="Zhong D."/>
            <person name="Zimmer A."/>
            <person name="Zwirko Z."/>
            <person name="Jaffe D.B."/>
            <person name="Alvarez P."/>
            <person name="Brockman W."/>
            <person name="Butler J."/>
            <person name="Chin C."/>
            <person name="Gnerre S."/>
            <person name="Grabherr M."/>
            <person name="Kleber M."/>
            <person name="Mauceli E."/>
            <person name="MacCallum I."/>
        </authorList>
    </citation>
    <scope>NUCLEOTIDE SEQUENCE [LARGE SCALE GENOMIC DNA]</scope>
    <source>
        <strain evidence="11">Tucson 14030-0811.24</strain>
    </source>
</reference>
<evidence type="ECO:0000256" key="7">
    <source>
        <dbReference type="ARBA" id="ARBA00023157"/>
    </source>
</evidence>